<organism evidence="2 3">
    <name type="scientific">Faecalibacterium langellae</name>
    <dbReference type="NCBI Taxonomy" id="3435293"/>
    <lineage>
        <taxon>Bacteria</taxon>
        <taxon>Bacillati</taxon>
        <taxon>Bacillota</taxon>
        <taxon>Clostridia</taxon>
        <taxon>Eubacteriales</taxon>
        <taxon>Oscillospiraceae</taxon>
        <taxon>Faecalibacterium</taxon>
    </lineage>
</organism>
<keyword evidence="3" id="KW-1185">Reference proteome</keyword>
<evidence type="ECO:0000313" key="2">
    <source>
        <dbReference type="EMBL" id="PDX59398.1"/>
    </source>
</evidence>
<dbReference type="NCBIfam" id="TIGR02543">
    <property type="entry name" value="List_Bact_rpt"/>
    <property type="match status" value="1"/>
</dbReference>
<sequence>MKLRTRKFLAGLLSLGLLLQAASPLSALAAEGGSATHTLTVTVGNTTYNLTANGGTVSSDETWPLGYPAVSYDDGFAFEGGFNGDVTLNGGENVTIKGESYAVNGSLNATVNDLTVTKSDSGTDAAIRDDATITSAGDVRISGNLDYNNISLVNQAVEGKLTVNSAQDVSIDGILNGGADINCQTLSLNCGNGSTVSGTLTVHNAQKIQATAFAIYGVIGDRGKAGKLVLDHCTGAVTLCNTYGYEAVQAGTVEVRNLPTGYVARYYAGSSEAESTETQDANDCARYSYFRIEYVNPSNKTLTLTNAKAYTDAAYTTELINATSANGTSTYHVDEGKTVYVKAVAPGEGQWKFGGWIDREETSEKITVTVTEDMTLTAKWVERTTHTLTLKYAEAYEGETKLVGTAGENGTTTYKVENGKELTIKAVAPGEGQWTFKGWTGSEETSENITVTVNKNMTLTANWVKEIPEPDEGVNYGIKVTIGNNPPIEVTSENCGHILEVGNDKLTYDPDTHTLTGTGSFGKMKVEITDDLEDKVDVVLSNANGAVVNGSLTVTGAQDVKVTGVSSTALITGDATITCAGDILMDNTGSGNVLGYGDHGNLDVQSAQNVTIHGEGRTSTDEDGNNYTIYGRAEIECSGNVEITSQNGGAVWDPVVITKAANVTITANQRAVWDSRSYLDSSINCSGEVKITSKNAAALHDGKLTITGATDVTISGKRDEGATIGGDAEITCSGDVVLENKGTGAVVESKLVYKQNPAKGYEVKTGENAESATVAYTDEEGTTSYTVPNTETNPETNPVPSYISITAVGTPPVVPGDDDFTGGDSGAGGAVAAVLVGGAAVWGGYEIATRVILHNILPEGAEIPANRGQLALLVWNTAGRPEPVNTPAFADVADADTAKAAQWCVEQGLLDAKSESTFKPEGWMPKFKTIEVWEKAFPKQ</sequence>
<proteinExistence type="predicted"/>
<evidence type="ECO:0000256" key="1">
    <source>
        <dbReference type="SAM" id="SignalP"/>
    </source>
</evidence>
<comment type="caution">
    <text evidence="2">The sequence shown here is derived from an EMBL/GenBank/DDBJ whole genome shotgun (WGS) entry which is preliminary data.</text>
</comment>
<dbReference type="InterPro" id="IPR013378">
    <property type="entry name" value="InlB-like_B-rpt"/>
</dbReference>
<evidence type="ECO:0008006" key="4">
    <source>
        <dbReference type="Google" id="ProtNLM"/>
    </source>
</evidence>
<dbReference type="AlphaFoldDB" id="A0A2A6ZDG7"/>
<feature type="chain" id="PRO_5012721237" description="Bacterial repeat domain-containing protein" evidence="1">
    <location>
        <begin position="30"/>
        <end position="940"/>
    </location>
</feature>
<keyword evidence="1" id="KW-0732">Signal</keyword>
<evidence type="ECO:0000313" key="3">
    <source>
        <dbReference type="Proteomes" id="UP000220752"/>
    </source>
</evidence>
<name>A0A2A6ZDG7_9FIRM</name>
<dbReference type="Proteomes" id="UP000220752">
    <property type="component" value="Unassembled WGS sequence"/>
</dbReference>
<accession>A0A2A6ZDG7</accession>
<feature type="signal peptide" evidence="1">
    <location>
        <begin position="1"/>
        <end position="29"/>
    </location>
</feature>
<gene>
    <name evidence="2" type="ORF">CGS46_03055</name>
</gene>
<protein>
    <recommendedName>
        <fullName evidence="4">Bacterial repeat domain-containing protein</fullName>
    </recommendedName>
</protein>
<dbReference type="EMBL" id="NMTQ01000016">
    <property type="protein sequence ID" value="PDX59398.1"/>
    <property type="molecule type" value="Genomic_DNA"/>
</dbReference>
<reference evidence="2 3" key="1">
    <citation type="journal article" date="2017" name="Front. Microbiol.">
        <title>New Insights into the Diversity of the Genus Faecalibacterium.</title>
        <authorList>
            <person name="Benevides L."/>
            <person name="Burman S."/>
            <person name="Martin R."/>
            <person name="Robert V."/>
            <person name="Thomas M."/>
            <person name="Miquel S."/>
            <person name="Chain F."/>
            <person name="Sokol H."/>
            <person name="Bermudez-Humaran L.G."/>
            <person name="Morrison M."/>
            <person name="Langella P."/>
            <person name="Azevedo V.A."/>
            <person name="Chatel J.M."/>
            <person name="Soares S."/>
        </authorList>
    </citation>
    <scope>NUCLEOTIDE SEQUENCE [LARGE SCALE GENOMIC DNA]</scope>
    <source>
        <strain evidence="3">CNCM I-4540</strain>
    </source>
</reference>